<proteinExistence type="inferred from homology"/>
<evidence type="ECO:0000256" key="2">
    <source>
        <dbReference type="ARBA" id="ARBA00022801"/>
    </source>
</evidence>
<evidence type="ECO:0000256" key="4">
    <source>
        <dbReference type="RuleBase" id="RU361153"/>
    </source>
</evidence>
<evidence type="ECO:0000259" key="5">
    <source>
        <dbReference type="Pfam" id="PF00150"/>
    </source>
</evidence>
<dbReference type="STRING" id="1314783.A0A165KTA2"/>
<keyword evidence="3 4" id="KW-0326">Glycosidase</keyword>
<keyword evidence="2 4" id="KW-0378">Hydrolase</keyword>
<dbReference type="Pfam" id="PF00150">
    <property type="entry name" value="Cellulase"/>
    <property type="match status" value="1"/>
</dbReference>
<dbReference type="PANTHER" id="PTHR31297">
    <property type="entry name" value="GLUCAN ENDO-1,6-BETA-GLUCOSIDASE B"/>
    <property type="match status" value="1"/>
</dbReference>
<accession>A0A165KTA2</accession>
<evidence type="ECO:0000256" key="3">
    <source>
        <dbReference type="ARBA" id="ARBA00023295"/>
    </source>
</evidence>
<dbReference type="PANTHER" id="PTHR31297:SF13">
    <property type="entry name" value="PUTATIVE-RELATED"/>
    <property type="match status" value="1"/>
</dbReference>
<dbReference type="FunFam" id="3.20.20.80:FF:000130">
    <property type="entry name" value="Endoglucanase C"/>
    <property type="match status" value="1"/>
</dbReference>
<feature type="domain" description="Glycoside hydrolase family 5" evidence="5">
    <location>
        <begin position="76"/>
        <end position="341"/>
    </location>
</feature>
<evidence type="ECO:0000256" key="1">
    <source>
        <dbReference type="ARBA" id="ARBA00005641"/>
    </source>
</evidence>
<name>A0A165KTA2_9APHY</name>
<organism evidence="6 7">
    <name type="scientific">Daedalea quercina L-15889</name>
    <dbReference type="NCBI Taxonomy" id="1314783"/>
    <lineage>
        <taxon>Eukaryota</taxon>
        <taxon>Fungi</taxon>
        <taxon>Dikarya</taxon>
        <taxon>Basidiomycota</taxon>
        <taxon>Agaricomycotina</taxon>
        <taxon>Agaricomycetes</taxon>
        <taxon>Polyporales</taxon>
        <taxon>Fomitopsis</taxon>
    </lineage>
</organism>
<dbReference type="GO" id="GO:0008422">
    <property type="term" value="F:beta-glucosidase activity"/>
    <property type="evidence" value="ECO:0007669"/>
    <property type="project" value="TreeGrafter"/>
</dbReference>
<evidence type="ECO:0000313" key="7">
    <source>
        <dbReference type="Proteomes" id="UP000076727"/>
    </source>
</evidence>
<dbReference type="AlphaFoldDB" id="A0A165KTA2"/>
<dbReference type="EMBL" id="KV429173">
    <property type="protein sequence ID" value="KZT63553.1"/>
    <property type="molecule type" value="Genomic_DNA"/>
</dbReference>
<protein>
    <submittedName>
        <fullName evidence="6">Glycoside hydrolase family 5 protein</fullName>
    </submittedName>
</protein>
<sequence length="477" mass="55751">MPTMAYIKVSGTKLVDQNGKEIILRGAGLGGWMNMENFISGYPGCEHQIRAALAEVVGKEKSEFFFDKFLEYFFSEADAKFFASLGLNCIRIPFNYRHFEDDMNPRVLKKEGFKHLDRVIDLCAKYGIYTILDLHTAPGGQNTDWHADAGTHIAKFWEHRDFQDRTVWLWEELAKHYVGNTWIAGYNPLNEPTDPYHTRVVDFYDRVYAAIRAIDLHHALFFDGNTFASDFSHFGDAQTRWDNCAYSIHDYSLFGFPSSPEKYVSSEAQQRRLRRSYEKKREWMDQRGLCVWNGEWGPVYARRQYEGELTDAINEERYRVLKDQLSIYNKDRLSWSIWTYKDIGFQGMVYVNLDTPYMTLFKDFLAQKHRLAIDAWGADDTHVRPVYQPLIDLVQKEVPAEYQNLYPFPVWKFSDRVGRLARNILVSEFLVRPWAEHLRGKSIEEIDAIAQSFSFESCLRRDGLNKILTDNAKLVAE</sequence>
<dbReference type="OrthoDB" id="1887033at2759"/>
<dbReference type="InterPro" id="IPR050386">
    <property type="entry name" value="Glycosyl_hydrolase_5"/>
</dbReference>
<dbReference type="GO" id="GO:0009986">
    <property type="term" value="C:cell surface"/>
    <property type="evidence" value="ECO:0007669"/>
    <property type="project" value="TreeGrafter"/>
</dbReference>
<dbReference type="GO" id="GO:0009251">
    <property type="term" value="P:glucan catabolic process"/>
    <property type="evidence" value="ECO:0007669"/>
    <property type="project" value="TreeGrafter"/>
</dbReference>
<dbReference type="Gene3D" id="3.20.20.80">
    <property type="entry name" value="Glycosidases"/>
    <property type="match status" value="1"/>
</dbReference>
<evidence type="ECO:0000313" key="6">
    <source>
        <dbReference type="EMBL" id="KZT63553.1"/>
    </source>
</evidence>
<dbReference type="GO" id="GO:0005576">
    <property type="term" value="C:extracellular region"/>
    <property type="evidence" value="ECO:0007669"/>
    <property type="project" value="TreeGrafter"/>
</dbReference>
<dbReference type="SUPFAM" id="SSF51445">
    <property type="entry name" value="(Trans)glycosidases"/>
    <property type="match status" value="1"/>
</dbReference>
<reference evidence="6 7" key="1">
    <citation type="journal article" date="2016" name="Mol. Biol. Evol.">
        <title>Comparative Genomics of Early-Diverging Mushroom-Forming Fungi Provides Insights into the Origins of Lignocellulose Decay Capabilities.</title>
        <authorList>
            <person name="Nagy L.G."/>
            <person name="Riley R."/>
            <person name="Tritt A."/>
            <person name="Adam C."/>
            <person name="Daum C."/>
            <person name="Floudas D."/>
            <person name="Sun H."/>
            <person name="Yadav J.S."/>
            <person name="Pangilinan J."/>
            <person name="Larsson K.H."/>
            <person name="Matsuura K."/>
            <person name="Barry K."/>
            <person name="Labutti K."/>
            <person name="Kuo R."/>
            <person name="Ohm R.A."/>
            <person name="Bhattacharya S.S."/>
            <person name="Shirouzu T."/>
            <person name="Yoshinaga Y."/>
            <person name="Martin F.M."/>
            <person name="Grigoriev I.V."/>
            <person name="Hibbett D.S."/>
        </authorList>
    </citation>
    <scope>NUCLEOTIDE SEQUENCE [LARGE SCALE GENOMIC DNA]</scope>
    <source>
        <strain evidence="6 7">L-15889</strain>
    </source>
</reference>
<gene>
    <name evidence="6" type="ORF">DAEQUDRAFT_815569</name>
</gene>
<dbReference type="Proteomes" id="UP000076727">
    <property type="component" value="Unassembled WGS sequence"/>
</dbReference>
<dbReference type="InterPro" id="IPR017853">
    <property type="entry name" value="GH"/>
</dbReference>
<dbReference type="InterPro" id="IPR001547">
    <property type="entry name" value="Glyco_hydro_5"/>
</dbReference>
<keyword evidence="7" id="KW-1185">Reference proteome</keyword>
<comment type="similarity">
    <text evidence="1 4">Belongs to the glycosyl hydrolase 5 (cellulase A) family.</text>
</comment>